<evidence type="ECO:0000259" key="6">
    <source>
        <dbReference type="PROSITE" id="PS50949"/>
    </source>
</evidence>
<dbReference type="CDD" id="cd07377">
    <property type="entry name" value="WHTH_GntR"/>
    <property type="match status" value="1"/>
</dbReference>
<dbReference type="Gene3D" id="3.90.1150.10">
    <property type="entry name" value="Aspartate Aminotransferase, domain 1"/>
    <property type="match status" value="1"/>
</dbReference>
<dbReference type="AlphaFoldDB" id="A0A078KPM3"/>
<evidence type="ECO:0000256" key="3">
    <source>
        <dbReference type="ARBA" id="ARBA00023015"/>
    </source>
</evidence>
<dbReference type="PANTHER" id="PTHR46577">
    <property type="entry name" value="HTH-TYPE TRANSCRIPTIONAL REGULATORY PROTEIN GABR"/>
    <property type="match status" value="1"/>
</dbReference>
<reference evidence="8" key="1">
    <citation type="submission" date="2014-07" db="EMBL/GenBank/DDBJ databases">
        <authorList>
            <person name="Wibberg D."/>
        </authorList>
    </citation>
    <scope>NUCLEOTIDE SEQUENCE [LARGE SCALE GENOMIC DNA]</scope>
    <source>
        <strain evidence="8">DG5</strain>
    </source>
</reference>
<dbReference type="SUPFAM" id="SSF46785">
    <property type="entry name" value="Winged helix' DNA-binding domain"/>
    <property type="match status" value="1"/>
</dbReference>
<evidence type="ECO:0000313" key="7">
    <source>
        <dbReference type="EMBL" id="CDZ24358.1"/>
    </source>
</evidence>
<dbReference type="SUPFAM" id="SSF53383">
    <property type="entry name" value="PLP-dependent transferases"/>
    <property type="match status" value="1"/>
</dbReference>
<gene>
    <name evidence="7" type="ORF">CCDG5_1244</name>
</gene>
<dbReference type="Gene3D" id="3.40.640.10">
    <property type="entry name" value="Type I PLP-dependent aspartate aminotransferase-like (Major domain)"/>
    <property type="match status" value="1"/>
</dbReference>
<dbReference type="InterPro" id="IPR015422">
    <property type="entry name" value="PyrdxlP-dep_Trfase_small"/>
</dbReference>
<dbReference type="STRING" id="29343.CCDG5_1244"/>
<dbReference type="InterPro" id="IPR015421">
    <property type="entry name" value="PyrdxlP-dep_Trfase_major"/>
</dbReference>
<proteinExistence type="inferred from homology"/>
<protein>
    <submittedName>
        <fullName evidence="7">DeoR family transcriptional regulator</fullName>
    </submittedName>
</protein>
<dbReference type="CDD" id="cd00609">
    <property type="entry name" value="AAT_like"/>
    <property type="match status" value="1"/>
</dbReference>
<sequence>MNEIVSIQFDKNAKPLYKSIARGIKKKIEDQTIKGGSRLPAVRHLAKNLGVNISTVVAAYKSLEEDGLVYTKPGSGTYCMPSPAQTAQSDEEASELFLREEFESGRLIVSGDMINLAGNSPSAGVFPVSDFKKAVNEVLDTDGGYAFSYQESEGYRPLREILSEFSKSHYGIDCSADEILVTSGAQQALDVISKALIKHGDTVMAELPSYTGIRSVFTIHGAKMLGIPVEHDGIDLNITEYYAKNCRPKFLYIMPVYQTPTGVCLSAEKRRRLIELAEKYDFYIVEDDLFSDLNLVGERLFPLKKEDTCGRVIYVKSFSKLMMPGIRTGFIITPKKLFENMAKAKYATDLSGSGFIQRALAVYFKNGFWNKNIEGLVGYYRKRLEITLRAVNSFKRYGIGHAEVKGGFGVWLNLPSNVTDMDIYYKCKQRKVIVAPGSSFYLTPAAGYQHHLRLSFASSERLTDGLKIVGECIKSAVNETSTHTIFI</sequence>
<dbReference type="InterPro" id="IPR051446">
    <property type="entry name" value="HTH_trans_reg/aminotransferase"/>
</dbReference>
<dbReference type="InterPro" id="IPR004839">
    <property type="entry name" value="Aminotransferase_I/II_large"/>
</dbReference>
<organism evidence="7 8">
    <name type="scientific">[Clostridium] cellulosi</name>
    <dbReference type="NCBI Taxonomy" id="29343"/>
    <lineage>
        <taxon>Bacteria</taxon>
        <taxon>Bacillati</taxon>
        <taxon>Bacillota</taxon>
        <taxon>Clostridia</taxon>
        <taxon>Eubacteriales</taxon>
        <taxon>Oscillospiraceae</taxon>
        <taxon>Oscillospiraceae incertae sedis</taxon>
    </lineage>
</organism>
<dbReference type="InterPro" id="IPR036388">
    <property type="entry name" value="WH-like_DNA-bd_sf"/>
</dbReference>
<keyword evidence="5" id="KW-0804">Transcription</keyword>
<dbReference type="EMBL" id="LM995447">
    <property type="protein sequence ID" value="CDZ24358.1"/>
    <property type="molecule type" value="Genomic_DNA"/>
</dbReference>
<dbReference type="KEGG" id="ccel:CCDG5_1244"/>
<accession>A0A078KPM3</accession>
<keyword evidence="2" id="KW-0663">Pyridoxal phosphate</keyword>
<dbReference type="InterPro" id="IPR036390">
    <property type="entry name" value="WH_DNA-bd_sf"/>
</dbReference>
<evidence type="ECO:0000256" key="4">
    <source>
        <dbReference type="ARBA" id="ARBA00023125"/>
    </source>
</evidence>
<comment type="similarity">
    <text evidence="1">In the C-terminal section; belongs to the class-I pyridoxal-phosphate-dependent aminotransferase family.</text>
</comment>
<dbReference type="Pfam" id="PF00155">
    <property type="entry name" value="Aminotran_1_2"/>
    <property type="match status" value="1"/>
</dbReference>
<name>A0A078KPM3_9FIRM</name>
<dbReference type="InterPro" id="IPR015424">
    <property type="entry name" value="PyrdxlP-dep_Trfase"/>
</dbReference>
<keyword evidence="4" id="KW-0238">DNA-binding</keyword>
<evidence type="ECO:0000313" key="8">
    <source>
        <dbReference type="Proteomes" id="UP000032431"/>
    </source>
</evidence>
<dbReference type="Proteomes" id="UP000032431">
    <property type="component" value="Chromosome I"/>
</dbReference>
<evidence type="ECO:0000256" key="1">
    <source>
        <dbReference type="ARBA" id="ARBA00005384"/>
    </source>
</evidence>
<dbReference type="GO" id="GO:0003700">
    <property type="term" value="F:DNA-binding transcription factor activity"/>
    <property type="evidence" value="ECO:0007669"/>
    <property type="project" value="InterPro"/>
</dbReference>
<evidence type="ECO:0000256" key="2">
    <source>
        <dbReference type="ARBA" id="ARBA00022898"/>
    </source>
</evidence>
<dbReference type="GO" id="GO:0030170">
    <property type="term" value="F:pyridoxal phosphate binding"/>
    <property type="evidence" value="ECO:0007669"/>
    <property type="project" value="InterPro"/>
</dbReference>
<dbReference type="InterPro" id="IPR000524">
    <property type="entry name" value="Tscrpt_reg_HTH_GntR"/>
</dbReference>
<dbReference type="PROSITE" id="PS50949">
    <property type="entry name" value="HTH_GNTR"/>
    <property type="match status" value="1"/>
</dbReference>
<dbReference type="GO" id="GO:0003677">
    <property type="term" value="F:DNA binding"/>
    <property type="evidence" value="ECO:0007669"/>
    <property type="project" value="UniProtKB-KW"/>
</dbReference>
<dbReference type="Pfam" id="PF00392">
    <property type="entry name" value="GntR"/>
    <property type="match status" value="1"/>
</dbReference>
<dbReference type="SMART" id="SM00345">
    <property type="entry name" value="HTH_GNTR"/>
    <property type="match status" value="1"/>
</dbReference>
<dbReference type="PANTHER" id="PTHR46577:SF2">
    <property type="entry name" value="TRANSCRIPTIONAL REGULATORY PROTEIN"/>
    <property type="match status" value="1"/>
</dbReference>
<feature type="domain" description="HTH gntR-type" evidence="6">
    <location>
        <begin position="14"/>
        <end position="82"/>
    </location>
</feature>
<dbReference type="HOGENOM" id="CLU_017584_0_0_9"/>
<evidence type="ECO:0000256" key="5">
    <source>
        <dbReference type="ARBA" id="ARBA00023163"/>
    </source>
</evidence>
<dbReference type="GO" id="GO:0003824">
    <property type="term" value="F:catalytic activity"/>
    <property type="evidence" value="ECO:0007669"/>
    <property type="project" value="UniProtKB-ARBA"/>
</dbReference>
<keyword evidence="3" id="KW-0805">Transcription regulation</keyword>
<dbReference type="Gene3D" id="1.10.10.10">
    <property type="entry name" value="Winged helix-like DNA-binding domain superfamily/Winged helix DNA-binding domain"/>
    <property type="match status" value="1"/>
</dbReference>
<keyword evidence="8" id="KW-1185">Reference proteome</keyword>
<dbReference type="OrthoDB" id="9808770at2"/>
<dbReference type="PATRIC" id="fig|29343.3.peg.1309"/>